<sequence>MGCSVNIYDLLIYWHSLFIYFITLKTIYLTVCFPEKAPTANPATDGVSRVFVSGEESGGTSSVLSFKNEEADKHDPIVRVLSFKNIENVDSPRTNNGTSVKVCDNEVVRKTHSRRSSDDSSDVVVQRRSRRESPRKHLTVNSRVKPMDVSPHKSHASSWMPASPAEEPSEMATKQISSSNIRSKESNEKIIDGTILKRNSSKTSKCNSIPATKVLDPSSSLLDEYGIAQSGRANDRRRRHTTPVRPNALLRRNQPNTVATGLKTAQVRIRDRRSTTSFGMRTEGNASMRRNDKKKRSSSSALSCSDESHQNSDEENDRVLVNPLADASAILQQGGGGFKKGLESRERRAKRHKRREGDTSSKRADRLLPQEMVASNLLDDVTNELERLERGRADAVSSLSILANAYPTASVQSPSKTTSTATSTYSSTRLSSGSSVANGNATAVTVSYHSLTSSTIKISSVSTPRAPAQKSIHQSPSTPSESQKLKRRSGAESSRRSPSKKSSAAVANRRNVAAPPADVSQMTPPPGRASSDVVSSKVKNLSVGGDSMRIYRRARLGGAQQISLDESEFAQSDDIKKQILNAATDRDIKSGPAHMVFDARPSVAYIQKNNRGIVQKRVNQFAQLGNKRSDEISKVIFCNGRSQLKEAIEKDVKKALGNTEEGATRLSVPAQEGLSTPDAFEFVKPIAPPASHGLRHVERRQTLSPTCSVNVSFNKTENRFFDRMCYYLWLAALAKAASERNARNGITKKTSNATAKVSRQIIGERREARVTRQALSKSLGKLELLASGQKGKAGRASLGCLSNLTEGVRFVRTSPQRTGVGTKAAKLSRRRLKYVNPILTTRTTNLRAIPELQLDI</sequence>
<keyword evidence="2" id="KW-1133">Transmembrane helix</keyword>
<feature type="compositionally biased region" description="Polar residues" evidence="1">
    <location>
        <begin position="172"/>
        <end position="181"/>
    </location>
</feature>
<keyword evidence="2" id="KW-0472">Membrane</keyword>
<keyword evidence="3" id="KW-1185">Reference proteome</keyword>
<evidence type="ECO:0000256" key="2">
    <source>
        <dbReference type="SAM" id="Phobius"/>
    </source>
</evidence>
<protein>
    <submittedName>
        <fullName evidence="4">E3 ubiquitin-protein ligase TRIP12</fullName>
    </submittedName>
</protein>
<accession>A0A0M3IK93</accession>
<feature type="region of interest" description="Disordered" evidence="1">
    <location>
        <begin position="459"/>
        <end position="538"/>
    </location>
</feature>
<feature type="compositionally biased region" description="Low complexity" evidence="1">
    <location>
        <begin position="413"/>
        <end position="435"/>
    </location>
</feature>
<dbReference type="Proteomes" id="UP000036681">
    <property type="component" value="Unplaced"/>
</dbReference>
<organism evidence="3 4">
    <name type="scientific">Ascaris lumbricoides</name>
    <name type="common">Giant roundworm</name>
    <dbReference type="NCBI Taxonomy" id="6252"/>
    <lineage>
        <taxon>Eukaryota</taxon>
        <taxon>Metazoa</taxon>
        <taxon>Ecdysozoa</taxon>
        <taxon>Nematoda</taxon>
        <taxon>Chromadorea</taxon>
        <taxon>Rhabditida</taxon>
        <taxon>Spirurina</taxon>
        <taxon>Ascaridomorpha</taxon>
        <taxon>Ascaridoidea</taxon>
        <taxon>Ascarididae</taxon>
        <taxon>Ascaris</taxon>
    </lineage>
</organism>
<feature type="transmembrane region" description="Helical" evidence="2">
    <location>
        <begin position="12"/>
        <end position="31"/>
    </location>
</feature>
<feature type="region of interest" description="Disordered" evidence="1">
    <location>
        <begin position="330"/>
        <end position="367"/>
    </location>
</feature>
<proteinExistence type="predicted"/>
<keyword evidence="2" id="KW-0812">Transmembrane</keyword>
<name>A0A0M3IK93_ASCLU</name>
<reference evidence="4" key="1">
    <citation type="submission" date="2017-02" db="UniProtKB">
        <authorList>
            <consortium name="WormBaseParasite"/>
        </authorList>
    </citation>
    <scope>IDENTIFICATION</scope>
</reference>
<feature type="compositionally biased region" description="Polar residues" evidence="1">
    <location>
        <begin position="471"/>
        <end position="482"/>
    </location>
</feature>
<evidence type="ECO:0000256" key="1">
    <source>
        <dbReference type="SAM" id="MobiDB-lite"/>
    </source>
</evidence>
<dbReference type="WBParaSite" id="ALUE_0001915001-mRNA-1">
    <property type="protein sequence ID" value="ALUE_0001915001-mRNA-1"/>
    <property type="gene ID" value="ALUE_0001915001"/>
</dbReference>
<evidence type="ECO:0000313" key="3">
    <source>
        <dbReference type="Proteomes" id="UP000036681"/>
    </source>
</evidence>
<feature type="compositionally biased region" description="Basic and acidic residues" evidence="1">
    <location>
        <begin position="355"/>
        <end position="367"/>
    </location>
</feature>
<feature type="region of interest" description="Disordered" evidence="1">
    <location>
        <begin position="408"/>
        <end position="437"/>
    </location>
</feature>
<feature type="region of interest" description="Disordered" evidence="1">
    <location>
        <begin position="93"/>
        <end position="185"/>
    </location>
</feature>
<dbReference type="AlphaFoldDB" id="A0A0M3IK93"/>
<evidence type="ECO:0000313" key="4">
    <source>
        <dbReference type="WBParaSite" id="ALUE_0001915001-mRNA-1"/>
    </source>
</evidence>
<feature type="compositionally biased region" description="Low complexity" evidence="1">
    <location>
        <begin position="500"/>
        <end position="517"/>
    </location>
</feature>
<feature type="compositionally biased region" description="Basic residues" evidence="1">
    <location>
        <begin position="127"/>
        <end position="138"/>
    </location>
</feature>
<feature type="region of interest" description="Disordered" evidence="1">
    <location>
        <begin position="259"/>
        <end position="316"/>
    </location>
</feature>